<dbReference type="RefSeq" id="WP_136502020.1">
    <property type="nucleotide sequence ID" value="NZ_SSUX01000011.1"/>
</dbReference>
<proteinExistence type="predicted"/>
<evidence type="ECO:0000313" key="1">
    <source>
        <dbReference type="EMBL" id="THJ43581.1"/>
    </source>
</evidence>
<dbReference type="Proteomes" id="UP000309618">
    <property type="component" value="Unassembled WGS sequence"/>
</dbReference>
<dbReference type="EMBL" id="SSUX01000011">
    <property type="protein sequence ID" value="THJ43581.1"/>
    <property type="molecule type" value="Genomic_DNA"/>
</dbReference>
<name>A0A4S5CGJ1_AERVE</name>
<reference evidence="1 2" key="1">
    <citation type="submission" date="2019-04" db="EMBL/GenBank/DDBJ databases">
        <title>Comparative genomics of Aeromonas veronii strains pathogenic to fish.</title>
        <authorList>
            <person name="Cascarano M.C."/>
            <person name="Smyrli M."/>
            <person name="Katharios P."/>
        </authorList>
    </citation>
    <scope>NUCLEOTIDE SEQUENCE [LARGE SCALE GENOMIC DNA]</scope>
    <source>
        <strain evidence="1 2">XU1</strain>
    </source>
</reference>
<accession>A0A4S5CGJ1</accession>
<organism evidence="1 2">
    <name type="scientific">Aeromonas veronii</name>
    <dbReference type="NCBI Taxonomy" id="654"/>
    <lineage>
        <taxon>Bacteria</taxon>
        <taxon>Pseudomonadati</taxon>
        <taxon>Pseudomonadota</taxon>
        <taxon>Gammaproteobacteria</taxon>
        <taxon>Aeromonadales</taxon>
        <taxon>Aeromonadaceae</taxon>
        <taxon>Aeromonas</taxon>
    </lineage>
</organism>
<sequence length="270" mass="30508">MSLELKAGTVLYSGCNSKLVHSMKLKSLAIVDSPVVAARLVFTNKYYVISKLFQDKIGGFEFVATSNSRHCSNLEIKTLLEDNGFEFIPTLKSGGIVYYSPRFENKFVTVTGSDVVKILVNKYSYTYDPVAVLRVYTDHCGRTLSFNDVNKGYLVHLKLKTDIRIEKVDDDWINHDSFDEVASKLTTGVMHGYFRGARINCGLSGFHYYYQFLLSPFALGLVEVELIPIEAPSFISPRSISYINDVLAKHDRNEEVKNDNVAYLPTSRPR</sequence>
<evidence type="ECO:0000313" key="2">
    <source>
        <dbReference type="Proteomes" id="UP000309618"/>
    </source>
</evidence>
<gene>
    <name evidence="1" type="ORF">E8Q35_14840</name>
</gene>
<comment type="caution">
    <text evidence="1">The sequence shown here is derived from an EMBL/GenBank/DDBJ whole genome shotgun (WGS) entry which is preliminary data.</text>
</comment>
<dbReference type="AlphaFoldDB" id="A0A4S5CGJ1"/>
<protein>
    <submittedName>
        <fullName evidence="1">Uncharacterized protein</fullName>
    </submittedName>
</protein>